<dbReference type="EMBL" id="QJVJ01000017">
    <property type="protein sequence ID" value="PYI50729.1"/>
    <property type="molecule type" value="Genomic_DNA"/>
</dbReference>
<dbReference type="Pfam" id="PF00704">
    <property type="entry name" value="Glyco_hydro_18"/>
    <property type="match status" value="1"/>
</dbReference>
<dbReference type="GO" id="GO:0016787">
    <property type="term" value="F:hydrolase activity"/>
    <property type="evidence" value="ECO:0007669"/>
    <property type="project" value="UniProtKB-KW"/>
</dbReference>
<dbReference type="PROSITE" id="PS51272">
    <property type="entry name" value="SLH"/>
    <property type="match status" value="3"/>
</dbReference>
<dbReference type="InterPro" id="IPR029070">
    <property type="entry name" value="Chitinase_insertion_sf"/>
</dbReference>
<dbReference type="InterPro" id="IPR001223">
    <property type="entry name" value="Glyco_hydro18_cat"/>
</dbReference>
<dbReference type="InterPro" id="IPR017853">
    <property type="entry name" value="GH"/>
</dbReference>
<evidence type="ECO:0000313" key="4">
    <source>
        <dbReference type="Proteomes" id="UP000247476"/>
    </source>
</evidence>
<gene>
    <name evidence="3" type="ORF">DLM86_28615</name>
</gene>
<dbReference type="GO" id="GO:0005975">
    <property type="term" value="P:carbohydrate metabolic process"/>
    <property type="evidence" value="ECO:0007669"/>
    <property type="project" value="InterPro"/>
</dbReference>
<dbReference type="SUPFAM" id="SSF51445">
    <property type="entry name" value="(Trans)glycosidases"/>
    <property type="match status" value="1"/>
</dbReference>
<dbReference type="PROSITE" id="PS51910">
    <property type="entry name" value="GH18_2"/>
    <property type="match status" value="1"/>
</dbReference>
<feature type="domain" description="SLH" evidence="1">
    <location>
        <begin position="455"/>
        <end position="518"/>
    </location>
</feature>
<dbReference type="PANTHER" id="PTHR46066:SF2">
    <property type="entry name" value="CHITINASE DOMAIN-CONTAINING PROTEIN 1"/>
    <property type="match status" value="1"/>
</dbReference>
<keyword evidence="3" id="KW-0378">Hydrolase</keyword>
<evidence type="ECO:0000313" key="3">
    <source>
        <dbReference type="EMBL" id="PYI50729.1"/>
    </source>
</evidence>
<accession>A0A2V5JVJ8</accession>
<dbReference type="PANTHER" id="PTHR46066">
    <property type="entry name" value="CHITINASE DOMAIN-CONTAINING PROTEIN 1 FAMILY MEMBER"/>
    <property type="match status" value="1"/>
</dbReference>
<protein>
    <submittedName>
        <fullName evidence="3">Glycoside hydrolase</fullName>
    </submittedName>
</protein>
<sequence length="576" mass="62533">MRCARRSWRRTDNIYALSERRPFCTMEIDYILLRGKDIAIMTVRTRLRWMAAATAAFLLWGAGASADASRFQMSYLYTGKTSDYVRFVDRTDGALQVVSPSYFDLNADGSLQVTGKIDRAFVDDMHERGLKVVPFLSNHWDRQVGLAALAGRDALVAQLVQAIESYGLDGVNVDIENVTETSRDDYTDLVKKLREALPAGKEVSVAVSANPQGWTKGWHGSYDYAALARTSDYLMIMAYDETSIGDTTPGPVASLAFVEQSIRYALKAAPADRLVLGLPFYGRFWKTDGTINGDGIANGDVDRLVARYGGSTSYDAASESAVSTFTIRDGDPLPVVGYKTLTPGTYVIWHEDERSMKKKLELIDRYGLKGAGSWSLGQEQPGLWDFMTLWVNGATFEDAEAHWARNAIASVAARGWMNGTAPNRFAPELALTRAQAAAILARALAPGGTSAAGSGAAAFADVPATHWAYREIAAAKQAGIVDGVGADTFAPDAAVTREQMAAMLARALHVTASPAAVNAFADVRRDGWAYPYVLALAEQGALQGYEPGLFRPAYPILRSQMAALMDRLAPLVDKRA</sequence>
<keyword evidence="4" id="KW-1185">Reference proteome</keyword>
<dbReference type="Gene3D" id="3.20.20.80">
    <property type="entry name" value="Glycosidases"/>
    <property type="match status" value="1"/>
</dbReference>
<proteinExistence type="predicted"/>
<feature type="domain" description="SLH" evidence="1">
    <location>
        <begin position="391"/>
        <end position="454"/>
    </location>
</feature>
<feature type="domain" description="GH18" evidence="2">
    <location>
        <begin position="71"/>
        <end position="394"/>
    </location>
</feature>
<comment type="caution">
    <text evidence="3">The sequence shown here is derived from an EMBL/GenBank/DDBJ whole genome shotgun (WGS) entry which is preliminary data.</text>
</comment>
<dbReference type="SMART" id="SM00636">
    <property type="entry name" value="Glyco_18"/>
    <property type="match status" value="1"/>
</dbReference>
<dbReference type="InterPro" id="IPR001119">
    <property type="entry name" value="SLH_dom"/>
</dbReference>
<dbReference type="Proteomes" id="UP000247476">
    <property type="component" value="Unassembled WGS sequence"/>
</dbReference>
<reference evidence="3 4" key="1">
    <citation type="submission" date="2018-05" db="EMBL/GenBank/DDBJ databases">
        <title>Paenibacillus flagellatus sp. nov., isolated from selenium mineral soil.</title>
        <authorList>
            <person name="Dai X."/>
        </authorList>
    </citation>
    <scope>NUCLEOTIDE SEQUENCE [LARGE SCALE GENOMIC DNA]</scope>
    <source>
        <strain evidence="3 4">DXL2</strain>
    </source>
</reference>
<dbReference type="Gene3D" id="3.10.50.10">
    <property type="match status" value="1"/>
</dbReference>
<dbReference type="InterPro" id="IPR011583">
    <property type="entry name" value="Chitinase_II/V-like_cat"/>
</dbReference>
<dbReference type="GO" id="GO:0008061">
    <property type="term" value="F:chitin binding"/>
    <property type="evidence" value="ECO:0007669"/>
    <property type="project" value="InterPro"/>
</dbReference>
<organism evidence="3 4">
    <name type="scientific">Paenibacillus flagellatus</name>
    <dbReference type="NCBI Taxonomy" id="2211139"/>
    <lineage>
        <taxon>Bacteria</taxon>
        <taxon>Bacillati</taxon>
        <taxon>Bacillota</taxon>
        <taxon>Bacilli</taxon>
        <taxon>Bacillales</taxon>
        <taxon>Paenibacillaceae</taxon>
        <taxon>Paenibacillus</taxon>
    </lineage>
</organism>
<evidence type="ECO:0000259" key="2">
    <source>
        <dbReference type="PROSITE" id="PS51910"/>
    </source>
</evidence>
<feature type="domain" description="SLH" evidence="1">
    <location>
        <begin position="520"/>
        <end position="576"/>
    </location>
</feature>
<name>A0A2V5JVJ8_9BACL</name>
<dbReference type="AlphaFoldDB" id="A0A2V5JVJ8"/>
<dbReference type="Pfam" id="PF00395">
    <property type="entry name" value="SLH"/>
    <property type="match status" value="3"/>
</dbReference>
<evidence type="ECO:0000259" key="1">
    <source>
        <dbReference type="PROSITE" id="PS51272"/>
    </source>
</evidence>